<dbReference type="Proteomes" id="UP000256805">
    <property type="component" value="Unassembled WGS sequence"/>
</dbReference>
<dbReference type="AlphaFoldDB" id="A0A375IYA9"/>
<protein>
    <submittedName>
        <fullName evidence="2">Uncharacterized protein</fullName>
    </submittedName>
</protein>
<accession>A0A375IYA9</accession>
<evidence type="ECO:0000256" key="1">
    <source>
        <dbReference type="SAM" id="MobiDB-lite"/>
    </source>
</evidence>
<name>A0A375IYA9_9BURK</name>
<evidence type="ECO:0000313" key="3">
    <source>
        <dbReference type="Proteomes" id="UP000256805"/>
    </source>
</evidence>
<dbReference type="EMBL" id="OVTA01000009">
    <property type="protein sequence ID" value="SPR97392.1"/>
    <property type="molecule type" value="Genomic_DNA"/>
</dbReference>
<reference evidence="2 3" key="1">
    <citation type="submission" date="2018-01" db="EMBL/GenBank/DDBJ databases">
        <authorList>
            <person name="Gaut B.S."/>
            <person name="Morton B.R."/>
            <person name="Clegg M.T."/>
            <person name="Duvall M.R."/>
        </authorList>
    </citation>
    <scope>NUCLEOTIDE SEQUENCE [LARGE SCALE GENOMIC DNA]</scope>
    <source>
        <strain evidence="2">Cupriavidus taiwanensis cmp 52</strain>
    </source>
</reference>
<sequence>MADRRRTCYLRLASHPAGQRQDWQGRPQTSGGPSPAPCCRRHALDASTPQRCLPSCCRGRNPSAQRSRRQSSGVASCPLHALCGLRALDLPAHFYCHLQRGVALLCIDSSHDFPGTLNCEVDAVAAGNPPATLNMGDGIEWGVRASIDERVHRAGLWRHPWDVNRVPDGLHEIALAGIPVHEGNVESHAFSFLVRRARMRPAASRVN</sequence>
<evidence type="ECO:0000313" key="2">
    <source>
        <dbReference type="EMBL" id="SPR97392.1"/>
    </source>
</evidence>
<organism evidence="2 3">
    <name type="scientific">Cupriavidus taiwanensis</name>
    <dbReference type="NCBI Taxonomy" id="164546"/>
    <lineage>
        <taxon>Bacteria</taxon>
        <taxon>Pseudomonadati</taxon>
        <taxon>Pseudomonadota</taxon>
        <taxon>Betaproteobacteria</taxon>
        <taxon>Burkholderiales</taxon>
        <taxon>Burkholderiaceae</taxon>
        <taxon>Cupriavidus</taxon>
    </lineage>
</organism>
<proteinExistence type="predicted"/>
<feature type="region of interest" description="Disordered" evidence="1">
    <location>
        <begin position="16"/>
        <end position="36"/>
    </location>
</feature>
<gene>
    <name evidence="2" type="ORF">CBM2634_A170122</name>
</gene>